<feature type="chain" id="PRO_5041333324" description="Saposin B-type domain-containing protein" evidence="2">
    <location>
        <begin position="21"/>
        <end position="170"/>
    </location>
</feature>
<dbReference type="InterPro" id="IPR008139">
    <property type="entry name" value="SaposinB_dom"/>
</dbReference>
<evidence type="ECO:0000256" key="2">
    <source>
        <dbReference type="SAM" id="SignalP"/>
    </source>
</evidence>
<proteinExistence type="predicted"/>
<dbReference type="AlphaFoldDB" id="A0AA39ICX1"/>
<dbReference type="Proteomes" id="UP001175271">
    <property type="component" value="Unassembled WGS sequence"/>
</dbReference>
<dbReference type="Gene3D" id="1.10.225.10">
    <property type="entry name" value="Saposin-like"/>
    <property type="match status" value="1"/>
</dbReference>
<organism evidence="4 5">
    <name type="scientific">Steinernema hermaphroditum</name>
    <dbReference type="NCBI Taxonomy" id="289476"/>
    <lineage>
        <taxon>Eukaryota</taxon>
        <taxon>Metazoa</taxon>
        <taxon>Ecdysozoa</taxon>
        <taxon>Nematoda</taxon>
        <taxon>Chromadorea</taxon>
        <taxon>Rhabditida</taxon>
        <taxon>Tylenchina</taxon>
        <taxon>Panagrolaimomorpha</taxon>
        <taxon>Strongyloidoidea</taxon>
        <taxon>Steinernematidae</taxon>
        <taxon>Steinernema</taxon>
    </lineage>
</organism>
<feature type="domain" description="Saposin B-type" evidence="3">
    <location>
        <begin position="96"/>
        <end position="170"/>
    </location>
</feature>
<evidence type="ECO:0000259" key="3">
    <source>
        <dbReference type="PROSITE" id="PS50015"/>
    </source>
</evidence>
<evidence type="ECO:0000256" key="1">
    <source>
        <dbReference type="ARBA" id="ARBA00023157"/>
    </source>
</evidence>
<evidence type="ECO:0000313" key="5">
    <source>
        <dbReference type="Proteomes" id="UP001175271"/>
    </source>
</evidence>
<dbReference type="PROSITE" id="PS50015">
    <property type="entry name" value="SAP_B"/>
    <property type="match status" value="1"/>
</dbReference>
<dbReference type="SUPFAM" id="SSF47862">
    <property type="entry name" value="Saposin"/>
    <property type="match status" value="1"/>
</dbReference>
<keyword evidence="2" id="KW-0732">Signal</keyword>
<sequence>MLRLSTFFAVSFLLLSTFSALQIRSSFECRLCRELTRAVLPQLKLIEEGSRPENIPQPIWNALRESLPSINSDPQCSRTCSRGPMPFAVEFLVNNNNVTCSLCQQLMKTGKSSVSGGEEYFVANLKTSCEHLGLLESYCEMIVDENGRDMYVLDKANVDPLAGCTKIKLC</sequence>
<comment type="caution">
    <text evidence="4">The sequence shown here is derived from an EMBL/GenBank/DDBJ whole genome shotgun (WGS) entry which is preliminary data.</text>
</comment>
<feature type="signal peptide" evidence="2">
    <location>
        <begin position="1"/>
        <end position="20"/>
    </location>
</feature>
<protein>
    <recommendedName>
        <fullName evidence="3">Saposin B-type domain-containing protein</fullName>
    </recommendedName>
</protein>
<evidence type="ECO:0000313" key="4">
    <source>
        <dbReference type="EMBL" id="KAK0420747.1"/>
    </source>
</evidence>
<name>A0AA39ICX1_9BILA</name>
<dbReference type="InterPro" id="IPR011001">
    <property type="entry name" value="Saposin-like"/>
</dbReference>
<keyword evidence="1" id="KW-1015">Disulfide bond</keyword>
<accession>A0AA39ICX1</accession>
<keyword evidence="5" id="KW-1185">Reference proteome</keyword>
<reference evidence="4" key="1">
    <citation type="submission" date="2023-06" db="EMBL/GenBank/DDBJ databases">
        <title>Genomic analysis of the entomopathogenic nematode Steinernema hermaphroditum.</title>
        <authorList>
            <person name="Schwarz E.M."/>
            <person name="Heppert J.K."/>
            <person name="Baniya A."/>
            <person name="Schwartz H.T."/>
            <person name="Tan C.-H."/>
            <person name="Antoshechkin I."/>
            <person name="Sternberg P.W."/>
            <person name="Goodrich-Blair H."/>
            <person name="Dillman A.R."/>
        </authorList>
    </citation>
    <scope>NUCLEOTIDE SEQUENCE</scope>
    <source>
        <strain evidence="4">PS9179</strain>
        <tissue evidence="4">Whole animal</tissue>
    </source>
</reference>
<gene>
    <name evidence="4" type="ORF">QR680_014860</name>
</gene>
<dbReference type="EMBL" id="JAUCMV010000002">
    <property type="protein sequence ID" value="KAK0420747.1"/>
    <property type="molecule type" value="Genomic_DNA"/>
</dbReference>